<feature type="domain" description="Glycosyltransferase 2-like" evidence="1">
    <location>
        <begin position="9"/>
        <end position="128"/>
    </location>
</feature>
<dbReference type="CDD" id="cd02511">
    <property type="entry name" value="Beta4Glucosyltransferase"/>
    <property type="match status" value="1"/>
</dbReference>
<evidence type="ECO:0000259" key="1">
    <source>
        <dbReference type="Pfam" id="PF00535"/>
    </source>
</evidence>
<gene>
    <name evidence="2" type="ORF">HCK00_03650</name>
</gene>
<dbReference type="EMBL" id="JAATEN010000002">
    <property type="protein sequence ID" value="NJP99660.1"/>
    <property type="molecule type" value="Genomic_DNA"/>
</dbReference>
<sequence>MSSRLPILVAIPTKNEEENIAAALGSVMGHFEAVAVVDSDSTDDTRAIATKLGAEVVPYRWDGTYPKKKQWCLDQVRPEIPWVLFLDGDERLSPALLAELRDLFSRPVEAAAFDIPLGYWFGGKRLRHGYTIVKRALMDRNRAYFPVLGDLDAPGMGEQEGHYQPIADPVRRLRSPIEHEDLDPVRTWFDRHNRYSDWEAWLELHPAVREEIRLAKTRQGRLFHQAPFKPLVSFGYAYLYKLGFLDGRAGLDYALAMSFYRWQIGLKTREGRRTGRTG</sequence>
<comment type="caution">
    <text evidence="2">The sequence shown here is derived from an EMBL/GenBank/DDBJ whole genome shotgun (WGS) entry which is preliminary data.</text>
</comment>
<accession>A0ABX1BPK3</accession>
<dbReference type="Pfam" id="PF00535">
    <property type="entry name" value="Glycos_transf_2"/>
    <property type="match status" value="1"/>
</dbReference>
<dbReference type="Gene3D" id="3.90.550.10">
    <property type="entry name" value="Spore Coat Polysaccharide Biosynthesis Protein SpsA, Chain A"/>
    <property type="match status" value="1"/>
</dbReference>
<dbReference type="InterPro" id="IPR029044">
    <property type="entry name" value="Nucleotide-diphossugar_trans"/>
</dbReference>
<protein>
    <submittedName>
        <fullName evidence="2">Glycosyltransferase family 2 protein</fullName>
    </submittedName>
</protein>
<dbReference type="InterPro" id="IPR001173">
    <property type="entry name" value="Glyco_trans_2-like"/>
</dbReference>
<dbReference type="SUPFAM" id="SSF53448">
    <property type="entry name" value="Nucleotide-diphospho-sugar transferases"/>
    <property type="match status" value="1"/>
</dbReference>
<evidence type="ECO:0000313" key="2">
    <source>
        <dbReference type="EMBL" id="NJP99660.1"/>
    </source>
</evidence>
<evidence type="ECO:0000313" key="3">
    <source>
        <dbReference type="Proteomes" id="UP000695264"/>
    </source>
</evidence>
<organism evidence="2 3">
    <name type="scientific">Streptomyces zingiberis</name>
    <dbReference type="NCBI Taxonomy" id="2053010"/>
    <lineage>
        <taxon>Bacteria</taxon>
        <taxon>Bacillati</taxon>
        <taxon>Actinomycetota</taxon>
        <taxon>Actinomycetes</taxon>
        <taxon>Kitasatosporales</taxon>
        <taxon>Streptomycetaceae</taxon>
        <taxon>Streptomyces</taxon>
    </lineage>
</organism>
<dbReference type="RefSeq" id="WP_168100255.1">
    <property type="nucleotide sequence ID" value="NZ_JAATEN010000002.1"/>
</dbReference>
<reference evidence="2 3" key="1">
    <citation type="submission" date="2020-03" db="EMBL/GenBank/DDBJ databases">
        <title>WGS of actinomycetes isolated from Thailand.</title>
        <authorList>
            <person name="Thawai C."/>
        </authorList>
    </citation>
    <scope>NUCLEOTIDE SEQUENCE [LARGE SCALE GENOMIC DNA]</scope>
    <source>
        <strain evidence="2 3">PLAI 1-29</strain>
    </source>
</reference>
<keyword evidence="3" id="KW-1185">Reference proteome</keyword>
<name>A0ABX1BPK3_9ACTN</name>
<dbReference type="PANTHER" id="PTHR43630">
    <property type="entry name" value="POLY-BETA-1,6-N-ACETYL-D-GLUCOSAMINE SYNTHASE"/>
    <property type="match status" value="1"/>
</dbReference>
<dbReference type="Proteomes" id="UP000695264">
    <property type="component" value="Unassembled WGS sequence"/>
</dbReference>
<proteinExistence type="predicted"/>
<dbReference type="PANTHER" id="PTHR43630:SF2">
    <property type="entry name" value="GLYCOSYLTRANSFERASE"/>
    <property type="match status" value="1"/>
</dbReference>